<accession>A0A150FN63</accession>
<reference evidence="1 3" key="1">
    <citation type="submission" date="2016-02" db="EMBL/GenBank/DDBJ databases">
        <title>Draft genome sequence for Clostridium paradoxum JW-YL-7.</title>
        <authorList>
            <person name="Utturkar S.M."/>
            <person name="Lancaster A."/>
            <person name="Poole F.L."/>
            <person name="Adams M.W."/>
            <person name="Brown S.D."/>
        </authorList>
    </citation>
    <scope>NUCLEOTIDE SEQUENCE [LARGE SCALE GENOMIC DNA]</scope>
    <source>
        <strain evidence="1 3">JW-YL-7</strain>
    </source>
</reference>
<sequence>MENKDTKKEEKNKNLPKEVDDMIKGMILFIENIDKLDKKR</sequence>
<dbReference type="EMBL" id="LSFY01000001">
    <property type="protein sequence ID" value="KXZ39073.1"/>
    <property type="molecule type" value="Genomic_DNA"/>
</dbReference>
<dbReference type="Proteomes" id="UP000092605">
    <property type="component" value="Unassembled WGS sequence"/>
</dbReference>
<protein>
    <submittedName>
        <fullName evidence="1">Uncharacterized protein</fullName>
    </submittedName>
</protein>
<dbReference type="Proteomes" id="UP000323392">
    <property type="component" value="Unassembled WGS sequence"/>
</dbReference>
<reference evidence="2 4" key="2">
    <citation type="submission" date="2016-11" db="EMBL/GenBank/DDBJ databases">
        <authorList>
            <person name="Varghese N."/>
            <person name="Submissions S."/>
        </authorList>
    </citation>
    <scope>NUCLEOTIDE SEQUENCE [LARGE SCALE GENOMIC DNA]</scope>
    <source>
        <strain evidence="2 4">DSM 7308</strain>
    </source>
</reference>
<keyword evidence="4" id="KW-1185">Reference proteome</keyword>
<proteinExistence type="predicted"/>
<evidence type="ECO:0000313" key="3">
    <source>
        <dbReference type="Proteomes" id="UP000092605"/>
    </source>
</evidence>
<dbReference type="RefSeq" id="WP_331721902.1">
    <property type="nucleotide sequence ID" value="NZ_FRBG01000010.1"/>
</dbReference>
<dbReference type="EMBL" id="FRBG01000010">
    <property type="protein sequence ID" value="SHL06427.1"/>
    <property type="molecule type" value="Genomic_DNA"/>
</dbReference>
<name>A0A150FN63_CLOPD</name>
<comment type="caution">
    <text evidence="1">The sequence shown here is derived from an EMBL/GenBank/DDBJ whole genome shotgun (WGS) entry which is preliminary data.</text>
</comment>
<dbReference type="STRING" id="1121328.JWYL7_0148"/>
<dbReference type="AlphaFoldDB" id="A0A150FN63"/>
<gene>
    <name evidence="1" type="ORF">JWYL7_0148</name>
    <name evidence="2" type="ORF">SAMN05661008_01393</name>
</gene>
<organism evidence="1 3">
    <name type="scientific">Alkalithermobacter thermoalcaliphilus JW-YL-7 = DSM 7308</name>
    <dbReference type="NCBI Taxonomy" id="1121328"/>
    <lineage>
        <taxon>Bacteria</taxon>
        <taxon>Bacillati</taxon>
        <taxon>Bacillota</taxon>
        <taxon>Clostridia</taxon>
        <taxon>Peptostreptococcales</taxon>
        <taxon>Tepidibacteraceae</taxon>
        <taxon>Alkalithermobacter</taxon>
    </lineage>
</organism>
<evidence type="ECO:0000313" key="4">
    <source>
        <dbReference type="Proteomes" id="UP000323392"/>
    </source>
</evidence>
<dbReference type="PATRIC" id="fig|1121328.3.peg.146"/>
<evidence type="ECO:0000313" key="2">
    <source>
        <dbReference type="EMBL" id="SHL06427.1"/>
    </source>
</evidence>
<evidence type="ECO:0000313" key="1">
    <source>
        <dbReference type="EMBL" id="KXZ39073.1"/>
    </source>
</evidence>